<protein>
    <submittedName>
        <fullName evidence="1">SBBP repeat-containing protein</fullName>
    </submittedName>
</protein>
<accession>A0ABY4CVA4</accession>
<evidence type="ECO:0000313" key="1">
    <source>
        <dbReference type="EMBL" id="UOG73967.1"/>
    </source>
</evidence>
<keyword evidence="2" id="KW-1185">Reference proteome</keyword>
<dbReference type="Proteomes" id="UP000831113">
    <property type="component" value="Chromosome"/>
</dbReference>
<organism evidence="1 2">
    <name type="scientific">Hymenobacter tibetensis</name>
    <dbReference type="NCBI Taxonomy" id="497967"/>
    <lineage>
        <taxon>Bacteria</taxon>
        <taxon>Pseudomonadati</taxon>
        <taxon>Bacteroidota</taxon>
        <taxon>Cytophagia</taxon>
        <taxon>Cytophagales</taxon>
        <taxon>Hymenobacteraceae</taxon>
        <taxon>Hymenobacter</taxon>
    </lineage>
</organism>
<gene>
    <name evidence="1" type="ORF">MTX78_17815</name>
</gene>
<name>A0ABY4CVA4_9BACT</name>
<dbReference type="InterPro" id="IPR052918">
    <property type="entry name" value="Motility_Chemotaxis_Reg"/>
</dbReference>
<evidence type="ECO:0000313" key="2">
    <source>
        <dbReference type="Proteomes" id="UP000831113"/>
    </source>
</evidence>
<proteinExistence type="predicted"/>
<dbReference type="PANTHER" id="PTHR35580:SF1">
    <property type="entry name" value="PHYTASE-LIKE DOMAIN-CONTAINING PROTEIN"/>
    <property type="match status" value="1"/>
</dbReference>
<reference evidence="1 2" key="1">
    <citation type="submission" date="2022-03" db="EMBL/GenBank/DDBJ databases">
        <title>Hymenobactersp. isolated from the air.</title>
        <authorList>
            <person name="Won M."/>
            <person name="Kwon S.-W."/>
        </authorList>
    </citation>
    <scope>NUCLEOTIDE SEQUENCE [LARGE SCALE GENOMIC DNA]</scope>
    <source>
        <strain evidence="1 2">KACC 21982</strain>
    </source>
</reference>
<dbReference type="RefSeq" id="WP_243797080.1">
    <property type="nucleotide sequence ID" value="NZ_CP094669.1"/>
</dbReference>
<dbReference type="Pfam" id="PF06739">
    <property type="entry name" value="SBBP"/>
    <property type="match status" value="1"/>
</dbReference>
<sequence>MSFAIVCTSTLYASGQSASPAWNWVKLVGGGIGNESTCFGITADADGNTYITGSFTGTGQFGQFILTTPAQTYQLYVAKINTSGVYQWVRSVSGFGKAQGESLALDATGNIYVTGQIQGQFTFGNSTLTSANGTVDILVAKLNSNGEWVWANIGGGPGLDIGRGIAVSAAGTVFITGQIRDRATFGNITLQATAGFADIFVGALDANAGQWQWGRCAIGNGSSNNYGYAVKANSQGEAYVVCSFIDQAVFGGTTLTATGGTDVCIAKLSSTGAWLWARQGGGSGTDYARSIAIDRQGNAYVVGWYTGPATFGSTILTGFARIFVAKIDANGIWQWATASNRVGNGDSAFGRGIALDSREQSVYITGNFSGGIIFGNSILTATGPFDQYVASLDINGVWQWAQQANGVGRIVTANLVSDPNGMLYTCGYADNNANFGQAVMLHPNPPAEQAYVAKLTASTVASVQSSAQEKATLWPCPASSLDPIHVRWSVSRRPTMLIVCDVLGREIHRQTISENHKSEVTFPAPKLPGWYQCQILFDGTQPLLQKILVQH</sequence>
<dbReference type="PANTHER" id="PTHR35580">
    <property type="entry name" value="CELL SURFACE GLYCOPROTEIN (S-LAYER PROTEIN)-LIKE PROTEIN"/>
    <property type="match status" value="1"/>
</dbReference>
<dbReference type="EMBL" id="CP094669">
    <property type="protein sequence ID" value="UOG73967.1"/>
    <property type="molecule type" value="Genomic_DNA"/>
</dbReference>
<dbReference type="SUPFAM" id="SSF101898">
    <property type="entry name" value="NHL repeat"/>
    <property type="match status" value="1"/>
</dbReference>
<dbReference type="InterPro" id="IPR010620">
    <property type="entry name" value="SBBP_repeat"/>
</dbReference>